<dbReference type="eggNOG" id="COG0457">
    <property type="taxonomic scope" value="Bacteria"/>
</dbReference>
<evidence type="ECO:0000313" key="3">
    <source>
        <dbReference type="EMBL" id="ABJ88079.1"/>
    </source>
</evidence>
<dbReference type="Gene3D" id="1.25.40.10">
    <property type="entry name" value="Tetratricopeptide repeat domain"/>
    <property type="match status" value="1"/>
</dbReference>
<evidence type="ECO:0000259" key="2">
    <source>
        <dbReference type="Pfam" id="PF13435"/>
    </source>
</evidence>
<protein>
    <submittedName>
        <fullName evidence="3">Tetratricopeptide TPR_4</fullName>
    </submittedName>
</protein>
<dbReference type="InterPro" id="IPR051829">
    <property type="entry name" value="Multiheme_Cytochr_ET"/>
</dbReference>
<gene>
    <name evidence="3" type="ordered locus">Acid_7168</name>
</gene>
<dbReference type="InParanoid" id="Q01QJ1"/>
<dbReference type="InterPro" id="IPR011989">
    <property type="entry name" value="ARM-like"/>
</dbReference>
<evidence type="ECO:0000256" key="1">
    <source>
        <dbReference type="ARBA" id="ARBA00022729"/>
    </source>
</evidence>
<keyword evidence="1" id="KW-0732">Signal</keyword>
<dbReference type="HOGENOM" id="CLU_013154_0_0_0"/>
<dbReference type="PANTHER" id="PTHR35038">
    <property type="entry name" value="DISSIMILATORY SULFITE REDUCTASE SIRA"/>
    <property type="match status" value="1"/>
</dbReference>
<dbReference type="EMBL" id="CP000473">
    <property type="protein sequence ID" value="ABJ88079.1"/>
    <property type="molecule type" value="Genomic_DNA"/>
</dbReference>
<dbReference type="PANTHER" id="PTHR35038:SF8">
    <property type="entry name" value="C-TYPE POLYHEME CYTOCHROME OMCC"/>
    <property type="match status" value="1"/>
</dbReference>
<dbReference type="Pfam" id="PF13435">
    <property type="entry name" value="Cytochrome_C554"/>
    <property type="match status" value="1"/>
</dbReference>
<dbReference type="KEGG" id="sus:Acid_7168"/>
<dbReference type="InterPro" id="IPR016024">
    <property type="entry name" value="ARM-type_fold"/>
</dbReference>
<dbReference type="SUPFAM" id="SSF48452">
    <property type="entry name" value="TPR-like"/>
    <property type="match status" value="1"/>
</dbReference>
<sequence>MSVSAWAERAYVGAAACATCHAEIHRRWAGSRHSKMVQPATKAGVKGDFSVGKLQLRGAPYALRESNGRYFITESTISGTPREHRVDYTLGNRRIQHYLTTTPTGRVIVLAPSWDILRKQWFHNFDIADPDETDEVVVQIWNKNCFSCHVSRQEKGFDAAKNAYETTWQDFGTNCERCHGPGGEHATHYSATPPPAGPARDIVLQTRLDGARNSMVCAQCHSFRDIYQPGFAAGDNYYDYFLPILEATQPVDRDPAYWPDGRTRRFSNDAFGLWQSECYLKGAVACTACHTAAHEPEIERNPQLRPDANALCTRCHAPIGKALTAHTHHGEASTGSSCVECHMPRTVQSIKAEIRDHSMSIPAPENSLNHGIPNACNLCHKDRDAKWSVEKMGAWYGTASRQKWIRRADAFAAAGKGDAGAVPKLLAILREPREGPLPRANAVSHLARFGGDARVFPAMREVLGDGEPLVRAVAALRITAGPADKAAAVSSLTTALSDRVATVRIGAAVSLVSLGVKDLSGEDGARFEGAKELYRARAELNVDDAGQQIGAGRFYLLTGDPARALTALENSLRMDPEAPARYLLAAAYVQKGDAAKAREVLLTIPAGDADYAKAQRLLKAIEAQGGVPR</sequence>
<dbReference type="Gene3D" id="1.25.10.10">
    <property type="entry name" value="Leucine-rich Repeat Variant"/>
    <property type="match status" value="1"/>
</dbReference>
<dbReference type="STRING" id="234267.Acid_7168"/>
<dbReference type="Pfam" id="PF14559">
    <property type="entry name" value="TPR_19"/>
    <property type="match status" value="1"/>
</dbReference>
<proteinExistence type="predicted"/>
<name>Q01QJ1_SOLUE</name>
<dbReference type="Gene3D" id="1.10.1130.10">
    <property type="entry name" value="Flavocytochrome C3, Chain A"/>
    <property type="match status" value="3"/>
</dbReference>
<dbReference type="InterPro" id="IPR023155">
    <property type="entry name" value="Cyt_c-552/4"/>
</dbReference>
<accession>Q01QJ1</accession>
<organism evidence="3">
    <name type="scientific">Solibacter usitatus (strain Ellin6076)</name>
    <dbReference type="NCBI Taxonomy" id="234267"/>
    <lineage>
        <taxon>Bacteria</taxon>
        <taxon>Pseudomonadati</taxon>
        <taxon>Acidobacteriota</taxon>
        <taxon>Terriglobia</taxon>
        <taxon>Bryobacterales</taxon>
        <taxon>Solibacteraceae</taxon>
        <taxon>Candidatus Solibacter</taxon>
    </lineage>
</organism>
<reference evidence="3" key="1">
    <citation type="submission" date="2006-10" db="EMBL/GenBank/DDBJ databases">
        <title>Complete sequence of Solibacter usitatus Ellin6076.</title>
        <authorList>
            <consortium name="US DOE Joint Genome Institute"/>
            <person name="Copeland A."/>
            <person name="Lucas S."/>
            <person name="Lapidus A."/>
            <person name="Barry K."/>
            <person name="Detter J.C."/>
            <person name="Glavina del Rio T."/>
            <person name="Hammon N."/>
            <person name="Israni S."/>
            <person name="Dalin E."/>
            <person name="Tice H."/>
            <person name="Pitluck S."/>
            <person name="Thompson L.S."/>
            <person name="Brettin T."/>
            <person name="Bruce D."/>
            <person name="Han C."/>
            <person name="Tapia R."/>
            <person name="Gilna P."/>
            <person name="Schmutz J."/>
            <person name="Larimer F."/>
            <person name="Land M."/>
            <person name="Hauser L."/>
            <person name="Kyrpides N."/>
            <person name="Mikhailova N."/>
            <person name="Janssen P.H."/>
            <person name="Kuske C.R."/>
            <person name="Richardson P."/>
        </authorList>
    </citation>
    <scope>NUCLEOTIDE SEQUENCE</scope>
    <source>
        <strain evidence="3">Ellin6076</strain>
    </source>
</reference>
<feature type="domain" description="Cytochrome c-552/4" evidence="2">
    <location>
        <begin position="141"/>
        <end position="180"/>
    </location>
</feature>
<dbReference type="SUPFAM" id="SSF48371">
    <property type="entry name" value="ARM repeat"/>
    <property type="match status" value="1"/>
</dbReference>
<dbReference type="AlphaFoldDB" id="Q01QJ1"/>
<dbReference type="InterPro" id="IPR011990">
    <property type="entry name" value="TPR-like_helical_dom_sf"/>
</dbReference>
<dbReference type="InterPro" id="IPR036280">
    <property type="entry name" value="Multihaem_cyt_sf"/>
</dbReference>
<dbReference type="SUPFAM" id="SSF48695">
    <property type="entry name" value="Multiheme cytochromes"/>
    <property type="match status" value="1"/>
</dbReference>
<dbReference type="eggNOG" id="COG1413">
    <property type="taxonomic scope" value="Bacteria"/>
</dbReference>